<dbReference type="CDD" id="cd17470">
    <property type="entry name" value="T3SS_Flik_C"/>
    <property type="match status" value="1"/>
</dbReference>
<name>A0AAP6JD88_9GAMM</name>
<keyword evidence="7" id="KW-1185">Reference proteome</keyword>
<gene>
    <name evidence="6" type="ORF">VCB98_00325</name>
</gene>
<evidence type="ECO:0000256" key="4">
    <source>
        <dbReference type="SAM" id="MobiDB-lite"/>
    </source>
</evidence>
<dbReference type="Gene3D" id="3.30.750.140">
    <property type="match status" value="1"/>
</dbReference>
<evidence type="ECO:0000313" key="7">
    <source>
        <dbReference type="Proteomes" id="UP001302316"/>
    </source>
</evidence>
<dbReference type="GO" id="GO:0044780">
    <property type="term" value="P:bacterial-type flagellum assembly"/>
    <property type="evidence" value="ECO:0007669"/>
    <property type="project" value="InterPro"/>
</dbReference>
<evidence type="ECO:0000256" key="2">
    <source>
        <dbReference type="ARBA" id="ARBA00009149"/>
    </source>
</evidence>
<organism evidence="6 7">
    <name type="scientific">Natronospira elongata</name>
    <dbReference type="NCBI Taxonomy" id="3110268"/>
    <lineage>
        <taxon>Bacteria</taxon>
        <taxon>Pseudomonadati</taxon>
        <taxon>Pseudomonadota</taxon>
        <taxon>Gammaproteobacteria</taxon>
        <taxon>Natronospirales</taxon>
        <taxon>Natronospiraceae</taxon>
        <taxon>Natronospira</taxon>
    </lineage>
</organism>
<accession>A0AAP6JD88</accession>
<dbReference type="PRINTS" id="PR01007">
    <property type="entry name" value="FLGHOOKFLIK"/>
</dbReference>
<dbReference type="GO" id="GO:0009424">
    <property type="term" value="C:bacterial-type flagellum hook"/>
    <property type="evidence" value="ECO:0007669"/>
    <property type="project" value="InterPro"/>
</dbReference>
<dbReference type="InterPro" id="IPR021136">
    <property type="entry name" value="Flagellar_hook_control-like_C"/>
</dbReference>
<dbReference type="Proteomes" id="UP001302316">
    <property type="component" value="Unassembled WGS sequence"/>
</dbReference>
<evidence type="ECO:0000259" key="5">
    <source>
        <dbReference type="Pfam" id="PF02120"/>
    </source>
</evidence>
<dbReference type="AlphaFoldDB" id="A0AAP6JD88"/>
<dbReference type="EMBL" id="JAYGII010000001">
    <property type="protein sequence ID" value="MEA5444262.1"/>
    <property type="molecule type" value="Genomic_DNA"/>
</dbReference>
<dbReference type="RefSeq" id="WP_346049573.1">
    <property type="nucleotide sequence ID" value="NZ_JAYGII010000001.1"/>
</dbReference>
<dbReference type="InterPro" id="IPR052563">
    <property type="entry name" value="FliK"/>
</dbReference>
<feature type="region of interest" description="Disordered" evidence="4">
    <location>
        <begin position="165"/>
        <end position="190"/>
    </location>
</feature>
<keyword evidence="3" id="KW-1005">Bacterial flagellum biogenesis</keyword>
<comment type="similarity">
    <text evidence="2">Belongs to the FliK family.</text>
</comment>
<keyword evidence="6" id="KW-0282">Flagellum</keyword>
<dbReference type="PANTHER" id="PTHR37533:SF2">
    <property type="entry name" value="FLAGELLAR HOOK-LENGTH CONTROL PROTEIN"/>
    <property type="match status" value="1"/>
</dbReference>
<evidence type="ECO:0000256" key="3">
    <source>
        <dbReference type="ARBA" id="ARBA00022795"/>
    </source>
</evidence>
<feature type="compositionally biased region" description="Basic and acidic residues" evidence="4">
    <location>
        <begin position="305"/>
        <end position="342"/>
    </location>
</feature>
<dbReference type="InterPro" id="IPR038610">
    <property type="entry name" value="FliK-like_C_sf"/>
</dbReference>
<comment type="caution">
    <text evidence="6">The sequence shown here is derived from an EMBL/GenBank/DDBJ whole genome shotgun (WGS) entry which is preliminary data.</text>
</comment>
<dbReference type="InterPro" id="IPR001635">
    <property type="entry name" value="Flag_hook_Flik"/>
</dbReference>
<dbReference type="PANTHER" id="PTHR37533">
    <property type="entry name" value="FLAGELLAR HOOK-LENGTH CONTROL PROTEIN"/>
    <property type="match status" value="1"/>
</dbReference>
<sequence>MLLNLFSGGASEASDKSKRLISLLSEGLPSELDEDGLLEFADLLDSRLRQGEGQGGKLVSLFAGTTGKSGNELPEQGRGAGAERQALQLAFLLRLGAASGVGGAGPGGEVDSLTVSTRDRLMAGISEFERLLGDARGSGDRSPGSLVLPEGLRMRLSNLAAQLEGGQTESRLAASRDNREAAAQPRLTQAATPQQLAALASTASQSGDVSSLNRMPPIQAPLGSQAWGDALQQRIVMMAGQGMDRAEIKLHPPHLGPLDIRIAVTQEQTSLILSSHNASTRDALEQALPRLRDMLQEQGLEMGEAEVRDGRAEDGDERSQGEARGRTPQGREEGHPDEHAAAVEVEMRLLDEYV</sequence>
<keyword evidence="6" id="KW-0969">Cilium</keyword>
<comment type="function">
    <text evidence="1">Controls the length of the flagellar hook.</text>
</comment>
<dbReference type="Pfam" id="PF02120">
    <property type="entry name" value="Flg_hook"/>
    <property type="match status" value="1"/>
</dbReference>
<reference evidence="6 7" key="1">
    <citation type="submission" date="2023-12" db="EMBL/GenBank/DDBJ databases">
        <title>Whole-genome sequencing of halo(alkali)philic microorganisms from hypersaline lakes.</title>
        <authorList>
            <person name="Sorokin D.Y."/>
            <person name="Merkel A.Y."/>
            <person name="Messina E."/>
            <person name="Yakimov M."/>
        </authorList>
    </citation>
    <scope>NUCLEOTIDE SEQUENCE [LARGE SCALE GENOMIC DNA]</scope>
    <source>
        <strain evidence="6 7">AB-CW1</strain>
    </source>
</reference>
<protein>
    <submittedName>
        <fullName evidence="6">Flagellar hook-length control protein FliK</fullName>
    </submittedName>
</protein>
<keyword evidence="6" id="KW-0966">Cell projection</keyword>
<feature type="domain" description="Flagellar hook-length control protein-like C-terminal" evidence="5">
    <location>
        <begin position="233"/>
        <end position="313"/>
    </location>
</feature>
<proteinExistence type="inferred from homology"/>
<feature type="region of interest" description="Disordered" evidence="4">
    <location>
        <begin position="303"/>
        <end position="342"/>
    </location>
</feature>
<evidence type="ECO:0000256" key="1">
    <source>
        <dbReference type="ARBA" id="ARBA00003944"/>
    </source>
</evidence>
<evidence type="ECO:0000313" key="6">
    <source>
        <dbReference type="EMBL" id="MEA5444262.1"/>
    </source>
</evidence>